<protein>
    <submittedName>
        <fullName evidence="1">Uncharacterized protein</fullName>
    </submittedName>
</protein>
<accession>A0A6S4UNZ3</accession>
<dbReference type="AlphaFoldDB" id="A0A6S4UNZ3"/>
<proteinExistence type="predicted"/>
<reference evidence="1 2" key="1">
    <citation type="submission" date="2019-12" db="EMBL/GenBank/DDBJ databases">
        <title>complete genome sequences of Acinetobacter pittii str. WP2-W18-ESBL-11 isolated from wastewater treatment plant effluent.</title>
        <authorList>
            <person name="Sekizuka T."/>
            <person name="Itokawa K."/>
            <person name="Yatsu K."/>
            <person name="Inamine Y."/>
            <person name="Kuroda M."/>
        </authorList>
    </citation>
    <scope>NUCLEOTIDE SEQUENCE [LARGE SCALE GENOMIC DNA]</scope>
    <source>
        <strain evidence="1 2">WP2-W18-ESBL-11</strain>
    </source>
</reference>
<sequence>MQNDSNVETTQAEITVSFPFALAEEMFDSNVEFNKILHVPTLNVGERVPEGFEEFLGDMDSKNAEDLVKQHPQLKQFIDEVKEYSDSEWNEEHATRLIRHHNNFEFLIHLHIAIPRDFSFTEEGKFLSCSIGGHYRCQWIFATSMKDAAEQAIKLAEQIHDHEEAKARKEKGLEG</sequence>
<gene>
    <name evidence="1" type="ORF">WP2W18E11_30980</name>
</gene>
<dbReference type="Proteomes" id="UP000515758">
    <property type="component" value="Chromosome"/>
</dbReference>
<organism evidence="1 2">
    <name type="scientific">Acinetobacter pittii</name>
    <name type="common">Acinetobacter genomosp. 3</name>
    <dbReference type="NCBI Taxonomy" id="48296"/>
    <lineage>
        <taxon>Bacteria</taxon>
        <taxon>Pseudomonadati</taxon>
        <taxon>Pseudomonadota</taxon>
        <taxon>Gammaproteobacteria</taxon>
        <taxon>Moraxellales</taxon>
        <taxon>Moraxellaceae</taxon>
        <taxon>Acinetobacter</taxon>
        <taxon>Acinetobacter calcoaceticus/baumannii complex</taxon>
    </lineage>
</organism>
<name>A0A6S4UNZ3_ACIPI</name>
<evidence type="ECO:0000313" key="1">
    <source>
        <dbReference type="EMBL" id="BBQ50100.1"/>
    </source>
</evidence>
<dbReference type="RefSeq" id="WP_182917585.1">
    <property type="nucleotide sequence ID" value="NZ_AP021936.1"/>
</dbReference>
<dbReference type="EMBL" id="AP021936">
    <property type="protein sequence ID" value="BBQ50100.1"/>
    <property type="molecule type" value="Genomic_DNA"/>
</dbReference>
<evidence type="ECO:0000313" key="2">
    <source>
        <dbReference type="Proteomes" id="UP000515758"/>
    </source>
</evidence>